<protein>
    <submittedName>
        <fullName evidence="2">Proline-, glutamic acid- and leucine-rich protein 1</fullName>
    </submittedName>
</protein>
<name>A0A8H7BS73_9FUNG</name>
<dbReference type="PANTHER" id="PTHR34105">
    <property type="entry name" value="PROLINE-, GLUTAMIC ACID- AND LEUCINE-RICH PROTEIN 1"/>
    <property type="match status" value="1"/>
</dbReference>
<dbReference type="EMBL" id="JABAYA010000080">
    <property type="protein sequence ID" value="KAF7726335.1"/>
    <property type="molecule type" value="Genomic_DNA"/>
</dbReference>
<dbReference type="InterPro" id="IPR016024">
    <property type="entry name" value="ARM-type_fold"/>
</dbReference>
<proteinExistence type="predicted"/>
<dbReference type="SUPFAM" id="SSF48371">
    <property type="entry name" value="ARM repeat"/>
    <property type="match status" value="1"/>
</dbReference>
<dbReference type="GO" id="GO:0006364">
    <property type="term" value="P:rRNA processing"/>
    <property type="evidence" value="ECO:0007669"/>
    <property type="project" value="TreeGrafter"/>
</dbReference>
<evidence type="ECO:0000313" key="2">
    <source>
        <dbReference type="EMBL" id="KAF7726335.1"/>
    </source>
</evidence>
<dbReference type="PANTHER" id="PTHR34105:SF1">
    <property type="entry name" value="PROLINE-, GLUTAMIC ACID- AND LEUCINE-RICH PROTEIN 1"/>
    <property type="match status" value="1"/>
</dbReference>
<sequence length="475" mass="52387">MISCKTSVAVPVPVGHLVDLICRIYNVYGGTLMREYKDKGEYNCLMSCLPELHSTANKLLASLLFCAGQGMMRYYKLFSRILLRLLSEYDQKRPLKVSVYNLISLCLQKCGFAFAESLCKPLCDTIFNDIKAAEQLPDNIITSQNKKSGKKRRHELTHSDTLTIDQVTTKDCDLQLAALLALQNLLNSYGSSMNPMLRSSVDSNILASILQETQSPTATNEQAAIIRYKLYECLLASVMHPIEAQATILPHAVRIFSSGINDQSHQLQMLCAQGLAICDLIMHPRMPPIQSNPVQGPIVRLPGNEIDEASIHAEIPEEPVVSERKLPVTSIIKETDMMEQVIDVSEEVREVVASTPAETVEETIATSVYLSTTDANTEDHSMIASEVIAKEDQALDSHMINTIDRTESTEEVLPSPRPGHAQGQASLPSPRTAVLDKVEPSQPVSVSTTGFEDEDDDIEMPDIDLAGPDTDDDEE</sequence>
<gene>
    <name evidence="2" type="primary">PELP1</name>
    <name evidence="2" type="ORF">EC973_008915</name>
</gene>
<dbReference type="GO" id="GO:0005634">
    <property type="term" value="C:nucleus"/>
    <property type="evidence" value="ECO:0007669"/>
    <property type="project" value="TreeGrafter"/>
</dbReference>
<dbReference type="OrthoDB" id="20900at2759"/>
<keyword evidence="3" id="KW-1185">Reference proteome</keyword>
<organism evidence="2 3">
    <name type="scientific">Apophysomyces ossiformis</name>
    <dbReference type="NCBI Taxonomy" id="679940"/>
    <lineage>
        <taxon>Eukaryota</taxon>
        <taxon>Fungi</taxon>
        <taxon>Fungi incertae sedis</taxon>
        <taxon>Mucoromycota</taxon>
        <taxon>Mucoromycotina</taxon>
        <taxon>Mucoromycetes</taxon>
        <taxon>Mucorales</taxon>
        <taxon>Mucorineae</taxon>
        <taxon>Mucoraceae</taxon>
        <taxon>Apophysomyces</taxon>
    </lineage>
</organism>
<evidence type="ECO:0000256" key="1">
    <source>
        <dbReference type="SAM" id="MobiDB-lite"/>
    </source>
</evidence>
<comment type="caution">
    <text evidence="2">The sequence shown here is derived from an EMBL/GenBank/DDBJ whole genome shotgun (WGS) entry which is preliminary data.</text>
</comment>
<feature type="region of interest" description="Disordered" evidence="1">
    <location>
        <begin position="406"/>
        <end position="475"/>
    </location>
</feature>
<dbReference type="AlphaFoldDB" id="A0A8H7BS73"/>
<dbReference type="Proteomes" id="UP000605846">
    <property type="component" value="Unassembled WGS sequence"/>
</dbReference>
<accession>A0A8H7BS73</accession>
<feature type="compositionally biased region" description="Acidic residues" evidence="1">
    <location>
        <begin position="451"/>
        <end position="462"/>
    </location>
</feature>
<evidence type="ECO:0000313" key="3">
    <source>
        <dbReference type="Proteomes" id="UP000605846"/>
    </source>
</evidence>
<reference evidence="2" key="1">
    <citation type="submission" date="2020-01" db="EMBL/GenBank/DDBJ databases">
        <title>Genome Sequencing of Three Apophysomyces-Like Fungal Strains Confirms a Novel Fungal Genus in the Mucoromycota with divergent Burkholderia-like Endosymbiotic Bacteria.</title>
        <authorList>
            <person name="Stajich J.E."/>
            <person name="Macias A.M."/>
            <person name="Carter-House D."/>
            <person name="Lovett B."/>
            <person name="Kasson L.R."/>
            <person name="Berry K."/>
            <person name="Grigoriev I."/>
            <person name="Chang Y."/>
            <person name="Spatafora J."/>
            <person name="Kasson M.T."/>
        </authorList>
    </citation>
    <scope>NUCLEOTIDE SEQUENCE</scope>
    <source>
        <strain evidence="2">NRRL A-21654</strain>
    </source>
</reference>